<evidence type="ECO:0000256" key="1">
    <source>
        <dbReference type="SAM" id="Coils"/>
    </source>
</evidence>
<sequence>MNKYYFITFLVCANSIFAQSKEELKKENDKLKSEIVSKDDKLKILTKEISILQDKNKEPNTKNTTDKKTQKIIADNNRVFFNEIFESKYKNNAKYFSITGLEKFADVYKFENYNVVLANIIYDETKTKDEHELAKLAFDFNEKYIVFSNLHELNKDFISEKYVDEDAKKYKESLNLLKVNGFDALALDRDNLVNKIDEYKRKSCELKLKLDRLKAIDIVDNAAIASKYAAMKKEYPFPYLQKVITEMSSNTKNYTDDKLPECKKDAEKVPTDIETKITKEAT</sequence>
<feature type="coiled-coil region" evidence="1">
    <location>
        <begin position="14"/>
        <end position="48"/>
    </location>
</feature>
<keyword evidence="3" id="KW-1185">Reference proteome</keyword>
<gene>
    <name evidence="2" type="ORF">HNQ03_002664</name>
</gene>
<accession>A0A8J8K976</accession>
<dbReference type="RefSeq" id="WP_173780125.1">
    <property type="nucleotide sequence ID" value="NZ_JABSNO010000023.1"/>
</dbReference>
<organism evidence="2 3">
    <name type="scientific">Frigoriflavimonas asaccharolytica</name>
    <dbReference type="NCBI Taxonomy" id="2735899"/>
    <lineage>
        <taxon>Bacteria</taxon>
        <taxon>Pseudomonadati</taxon>
        <taxon>Bacteroidota</taxon>
        <taxon>Flavobacteriia</taxon>
        <taxon>Flavobacteriales</taxon>
        <taxon>Weeksellaceae</taxon>
        <taxon>Frigoriflavimonas</taxon>
    </lineage>
</organism>
<proteinExistence type="predicted"/>
<evidence type="ECO:0000313" key="2">
    <source>
        <dbReference type="EMBL" id="NRS93573.1"/>
    </source>
</evidence>
<dbReference type="EMBL" id="JABSNO010000023">
    <property type="protein sequence ID" value="NRS93573.1"/>
    <property type="molecule type" value="Genomic_DNA"/>
</dbReference>
<reference evidence="2" key="1">
    <citation type="submission" date="2020-05" db="EMBL/GenBank/DDBJ databases">
        <title>Genomic Encyclopedia of Type Strains, Phase IV (KMG-V): Genome sequencing to study the core and pangenomes of soil and plant-associated prokaryotes.</title>
        <authorList>
            <person name="Whitman W."/>
        </authorList>
    </citation>
    <scope>NUCLEOTIDE SEQUENCE</scope>
    <source>
        <strain evidence="2">16F</strain>
    </source>
</reference>
<evidence type="ECO:0000313" key="3">
    <source>
        <dbReference type="Proteomes" id="UP000610746"/>
    </source>
</evidence>
<name>A0A8J8K976_9FLAO</name>
<dbReference type="AlphaFoldDB" id="A0A8J8K976"/>
<protein>
    <submittedName>
        <fullName evidence="2">Putative nuclease with TOPRIM domain</fullName>
    </submittedName>
</protein>
<comment type="caution">
    <text evidence="2">The sequence shown here is derived from an EMBL/GenBank/DDBJ whole genome shotgun (WGS) entry which is preliminary data.</text>
</comment>
<keyword evidence="1" id="KW-0175">Coiled coil</keyword>
<dbReference type="Proteomes" id="UP000610746">
    <property type="component" value="Unassembled WGS sequence"/>
</dbReference>